<evidence type="ECO:0000313" key="2">
    <source>
        <dbReference type="Proteomes" id="UP000582837"/>
    </source>
</evidence>
<dbReference type="AlphaFoldDB" id="A0A841H156"/>
<proteinExistence type="predicted"/>
<dbReference type="EMBL" id="JACHIA010000010">
    <property type="protein sequence ID" value="MBB6071740.1"/>
    <property type="molecule type" value="Genomic_DNA"/>
</dbReference>
<dbReference type="Proteomes" id="UP000582837">
    <property type="component" value="Unassembled WGS sequence"/>
</dbReference>
<protein>
    <submittedName>
        <fullName evidence="1">Uncharacterized protein</fullName>
    </submittedName>
</protein>
<organism evidence="1 2">
    <name type="scientific">Longimicrobium terrae</name>
    <dbReference type="NCBI Taxonomy" id="1639882"/>
    <lineage>
        <taxon>Bacteria</taxon>
        <taxon>Pseudomonadati</taxon>
        <taxon>Gemmatimonadota</taxon>
        <taxon>Longimicrobiia</taxon>
        <taxon>Longimicrobiales</taxon>
        <taxon>Longimicrobiaceae</taxon>
        <taxon>Longimicrobium</taxon>
    </lineage>
</organism>
<evidence type="ECO:0000313" key="1">
    <source>
        <dbReference type="EMBL" id="MBB6071740.1"/>
    </source>
</evidence>
<dbReference type="RefSeq" id="WP_170032477.1">
    <property type="nucleotide sequence ID" value="NZ_JABDTL010000001.1"/>
</dbReference>
<comment type="caution">
    <text evidence="1">The sequence shown here is derived from an EMBL/GenBank/DDBJ whole genome shotgun (WGS) entry which is preliminary data.</text>
</comment>
<name>A0A841H156_9BACT</name>
<reference evidence="1 2" key="1">
    <citation type="submission" date="2020-08" db="EMBL/GenBank/DDBJ databases">
        <title>Genomic Encyclopedia of Type Strains, Phase IV (KMG-IV): sequencing the most valuable type-strain genomes for metagenomic binning, comparative biology and taxonomic classification.</title>
        <authorList>
            <person name="Goeker M."/>
        </authorList>
    </citation>
    <scope>NUCLEOTIDE SEQUENCE [LARGE SCALE GENOMIC DNA]</scope>
    <source>
        <strain evidence="1 2">DSM 29007</strain>
    </source>
</reference>
<gene>
    <name evidence="1" type="ORF">HNQ61_003379</name>
</gene>
<sequence length="93" mass="10447">MGLRTFRDAGDREWRVWDVQPDTTNDVRLRTLGHLPAEMAGGWLCFETEGEKRRLTPVPEGWDVDDPEALIRLCLLATLVVRAARPISTDASG</sequence>
<keyword evidence="2" id="KW-1185">Reference proteome</keyword>
<accession>A0A841H156</accession>